<dbReference type="PROSITE" id="PS51257">
    <property type="entry name" value="PROKAR_LIPOPROTEIN"/>
    <property type="match status" value="1"/>
</dbReference>
<dbReference type="Gene3D" id="2.40.128.600">
    <property type="match status" value="1"/>
</dbReference>
<gene>
    <name evidence="1" type="ORF">I3517_19415</name>
</gene>
<name>A0A1F2PVF8_RHOER</name>
<proteinExistence type="predicted"/>
<sequence>MSITSRNSSRLSAAAVPVVLTVALLAGCSSDSDTTSAPGPVVSDASPGLDAGVPIPDGQFDDAVGKLDGLANDLMASSGVPGMAVAVVHGGKTVYAKGFGVRELGKSATVDADTVFQLASVSKSVGATVVAHEVGIGTVDWDTPVISKLPGFALGDPWVTDHLTISDLYTHRSGLPDHAGDGLEDLGYNRAQVIEKLRQLPLNPFRITYEYTNFGVTAGAEAVAAAAGTDWETLSQNTIYGPLGMTSTSSRFADYQARENRTVGHILEDGKYKVGPVRDADAQSPAGGVSSSANDMAKWLDMVLSGGQYQGQQVVQTDALVPAVNPEIVSRHAQEIGERSGFYGYGFNVSDSAAGRVTASHSGAFLVGAGTNFVTIPSADVGIVVLTNGTPTGVAETLTAEFADLVQFGKITREWRPLYEAAFASQADPEGELAGKTPPTSPAPAPPTNQLTGDYGNPYWGPALVTQQNGALTLMMGPAAVTYPLTHWDGNTFTFPLSGENAPAGTVSKATFDGNSLTLEYFDHDHLGTFIRATPAE</sequence>
<dbReference type="Gene3D" id="3.40.710.10">
    <property type="entry name" value="DD-peptidase/beta-lactamase superfamily"/>
    <property type="match status" value="1"/>
</dbReference>
<dbReference type="RefSeq" id="WP_070385965.1">
    <property type="nucleotide sequence ID" value="NZ_JAECSB010000069.1"/>
</dbReference>
<dbReference type="InterPro" id="IPR012338">
    <property type="entry name" value="Beta-lactam/transpept-like"/>
</dbReference>
<organism evidence="1 2">
    <name type="scientific">Rhodococcus erythropolis</name>
    <name type="common">Arthrobacter picolinophilus</name>
    <dbReference type="NCBI Taxonomy" id="1833"/>
    <lineage>
        <taxon>Bacteria</taxon>
        <taxon>Bacillati</taxon>
        <taxon>Actinomycetota</taxon>
        <taxon>Actinomycetes</taxon>
        <taxon>Mycobacteriales</taxon>
        <taxon>Nocardiaceae</taxon>
        <taxon>Rhodococcus</taxon>
        <taxon>Rhodococcus erythropolis group</taxon>
    </lineage>
</organism>
<reference evidence="1 2" key="1">
    <citation type="submission" date="2020-12" db="EMBL/GenBank/DDBJ databases">
        <title>Draft genome sequence of furan degrading bacterial strain FUR100.</title>
        <authorList>
            <person name="Woiski C."/>
        </authorList>
    </citation>
    <scope>NUCLEOTIDE SEQUENCE [LARGE SCALE GENOMIC DNA]</scope>
    <source>
        <strain evidence="1 2">FUR100</strain>
    </source>
</reference>
<evidence type="ECO:0000313" key="1">
    <source>
        <dbReference type="EMBL" id="MBH5144772.1"/>
    </source>
</evidence>
<dbReference type="AlphaFoldDB" id="A0A1F2PVF8"/>
<protein>
    <submittedName>
        <fullName evidence="1">Serine hydrolase</fullName>
    </submittedName>
</protein>
<dbReference type="EMBL" id="JAECSB010000069">
    <property type="protein sequence ID" value="MBH5144772.1"/>
    <property type="molecule type" value="Genomic_DNA"/>
</dbReference>
<dbReference type="InterPro" id="IPR050491">
    <property type="entry name" value="AmpC-like"/>
</dbReference>
<comment type="caution">
    <text evidence="1">The sequence shown here is derived from an EMBL/GenBank/DDBJ whole genome shotgun (WGS) entry which is preliminary data.</text>
</comment>
<evidence type="ECO:0000313" key="2">
    <source>
        <dbReference type="Proteomes" id="UP000627573"/>
    </source>
</evidence>
<dbReference type="PANTHER" id="PTHR46825:SF15">
    <property type="entry name" value="BETA-LACTAMASE-RELATED DOMAIN-CONTAINING PROTEIN"/>
    <property type="match status" value="1"/>
</dbReference>
<dbReference type="PANTHER" id="PTHR46825">
    <property type="entry name" value="D-ALANYL-D-ALANINE-CARBOXYPEPTIDASE/ENDOPEPTIDASE AMPH"/>
    <property type="match status" value="1"/>
</dbReference>
<dbReference type="InterPro" id="IPR001466">
    <property type="entry name" value="Beta-lactam-related"/>
</dbReference>
<dbReference type="GO" id="GO:0016787">
    <property type="term" value="F:hydrolase activity"/>
    <property type="evidence" value="ECO:0007669"/>
    <property type="project" value="UniProtKB-KW"/>
</dbReference>
<dbReference type="Pfam" id="PF00144">
    <property type="entry name" value="Beta-lactamase"/>
    <property type="match status" value="1"/>
</dbReference>
<dbReference type="SUPFAM" id="SSF56601">
    <property type="entry name" value="beta-lactamase/transpeptidase-like"/>
    <property type="match status" value="1"/>
</dbReference>
<keyword evidence="2" id="KW-1185">Reference proteome</keyword>
<dbReference type="Proteomes" id="UP000627573">
    <property type="component" value="Unassembled WGS sequence"/>
</dbReference>
<keyword evidence="1" id="KW-0378">Hydrolase</keyword>
<accession>A0A1F2PVF8</accession>